<feature type="transmembrane region" description="Helical" evidence="5">
    <location>
        <begin position="243"/>
        <end position="265"/>
    </location>
</feature>
<dbReference type="AlphaFoldDB" id="A0A915DCX0"/>
<organism evidence="6 7">
    <name type="scientific">Ditylenchus dipsaci</name>
    <dbReference type="NCBI Taxonomy" id="166011"/>
    <lineage>
        <taxon>Eukaryota</taxon>
        <taxon>Metazoa</taxon>
        <taxon>Ecdysozoa</taxon>
        <taxon>Nematoda</taxon>
        <taxon>Chromadorea</taxon>
        <taxon>Rhabditida</taxon>
        <taxon>Tylenchina</taxon>
        <taxon>Tylenchomorpha</taxon>
        <taxon>Sphaerularioidea</taxon>
        <taxon>Anguinidae</taxon>
        <taxon>Anguininae</taxon>
        <taxon>Ditylenchus</taxon>
    </lineage>
</organism>
<keyword evidence="2 5" id="KW-0812">Transmembrane</keyword>
<protein>
    <submittedName>
        <fullName evidence="7">Mitochondrial inner membrane protein COX18</fullName>
    </submittedName>
</protein>
<keyword evidence="3 5" id="KW-1133">Transmembrane helix</keyword>
<proteinExistence type="predicted"/>
<dbReference type="Proteomes" id="UP000887574">
    <property type="component" value="Unplaced"/>
</dbReference>
<evidence type="ECO:0000256" key="4">
    <source>
        <dbReference type="ARBA" id="ARBA00023136"/>
    </source>
</evidence>
<dbReference type="PANTHER" id="PTHR12428:SF65">
    <property type="entry name" value="CYTOCHROME C OXIDASE ASSEMBLY PROTEIN COX18, MITOCHONDRIAL"/>
    <property type="match status" value="1"/>
</dbReference>
<name>A0A915DCX0_9BILA</name>
<feature type="transmembrane region" description="Helical" evidence="5">
    <location>
        <begin position="169"/>
        <end position="190"/>
    </location>
</feature>
<dbReference type="InterPro" id="IPR001708">
    <property type="entry name" value="YidC/ALB3/OXA1/COX18"/>
</dbReference>
<evidence type="ECO:0000256" key="5">
    <source>
        <dbReference type="SAM" id="Phobius"/>
    </source>
</evidence>
<keyword evidence="4 5" id="KW-0472">Membrane</keyword>
<sequence>MSVLRPTGSVRLCLKLTNPCHSLVYSQQRQYNYVNQVSSQMGHYFLQYASDCYITQSIQAVMEAFQWMGLAPTASFVATGLVMRLATAPLNIMADSLSAKRFHGVNFLTRNVLQKVGDHYKVPLIYDKSTSQLTLNTADRTIIEEADKLVKENEETYCSKQGLQMSRIMCLKSAAIPVWVLSSFAIRNLVDGASPASYDGFLWLDSLLEPDPYYVFPLCVTALGFLNLYTSRFLRPKNQNTKVVAAYNVLFGFTMIVVGNVLSLLPAYFPIYWSSVAATGIIQSVMLRSSRVKQLLRIGKLPTDSPTPFRDLIFVRKN</sequence>
<dbReference type="GO" id="GO:0005743">
    <property type="term" value="C:mitochondrial inner membrane"/>
    <property type="evidence" value="ECO:0007669"/>
    <property type="project" value="TreeGrafter"/>
</dbReference>
<dbReference type="GO" id="GO:0032979">
    <property type="term" value="P:protein insertion into mitochondrial inner membrane from matrix"/>
    <property type="evidence" value="ECO:0007669"/>
    <property type="project" value="TreeGrafter"/>
</dbReference>
<keyword evidence="6" id="KW-1185">Reference proteome</keyword>
<feature type="transmembrane region" description="Helical" evidence="5">
    <location>
        <begin position="213"/>
        <end position="231"/>
    </location>
</feature>
<comment type="subcellular location">
    <subcellularLocation>
        <location evidence="1">Membrane</location>
        <topology evidence="1">Multi-pass membrane protein</topology>
    </subcellularLocation>
</comment>
<feature type="transmembrane region" description="Helical" evidence="5">
    <location>
        <begin position="271"/>
        <end position="287"/>
    </location>
</feature>
<evidence type="ECO:0000313" key="7">
    <source>
        <dbReference type="WBParaSite" id="jg18101"/>
    </source>
</evidence>
<evidence type="ECO:0000313" key="6">
    <source>
        <dbReference type="Proteomes" id="UP000887574"/>
    </source>
</evidence>
<dbReference type="WBParaSite" id="jg18101">
    <property type="protein sequence ID" value="jg18101"/>
    <property type="gene ID" value="jg18101"/>
</dbReference>
<dbReference type="PANTHER" id="PTHR12428">
    <property type="entry name" value="OXA1"/>
    <property type="match status" value="1"/>
</dbReference>
<dbReference type="GO" id="GO:0032977">
    <property type="term" value="F:membrane insertase activity"/>
    <property type="evidence" value="ECO:0007669"/>
    <property type="project" value="InterPro"/>
</dbReference>
<evidence type="ECO:0000256" key="1">
    <source>
        <dbReference type="ARBA" id="ARBA00004141"/>
    </source>
</evidence>
<dbReference type="GO" id="GO:0033617">
    <property type="term" value="P:mitochondrial respiratory chain complex IV assembly"/>
    <property type="evidence" value="ECO:0007669"/>
    <property type="project" value="TreeGrafter"/>
</dbReference>
<evidence type="ECO:0000256" key="3">
    <source>
        <dbReference type="ARBA" id="ARBA00022989"/>
    </source>
</evidence>
<reference evidence="7" key="1">
    <citation type="submission" date="2022-11" db="UniProtKB">
        <authorList>
            <consortium name="WormBaseParasite"/>
        </authorList>
    </citation>
    <scope>IDENTIFICATION</scope>
</reference>
<accession>A0A915DCX0</accession>
<evidence type="ECO:0000256" key="2">
    <source>
        <dbReference type="ARBA" id="ARBA00022692"/>
    </source>
</evidence>